<keyword evidence="3" id="KW-1185">Reference proteome</keyword>
<feature type="transmembrane region" description="Helical" evidence="1">
    <location>
        <begin position="79"/>
        <end position="102"/>
    </location>
</feature>
<name>A0A5C8UN81_9MICO</name>
<evidence type="ECO:0000313" key="2">
    <source>
        <dbReference type="EMBL" id="TXN29808.1"/>
    </source>
</evidence>
<reference evidence="2 3" key="1">
    <citation type="submission" date="2019-08" db="EMBL/GenBank/DDBJ databases">
        <title>Bacterial whole genome sequence for Glaciihabitans sp. CHu50b-6-2.</title>
        <authorList>
            <person name="Jin L."/>
        </authorList>
    </citation>
    <scope>NUCLEOTIDE SEQUENCE [LARGE SCALE GENOMIC DNA]</scope>
    <source>
        <strain evidence="2 3">CHu50b-6-2</strain>
    </source>
</reference>
<comment type="caution">
    <text evidence="2">The sequence shown here is derived from an EMBL/GenBank/DDBJ whole genome shotgun (WGS) entry which is preliminary data.</text>
</comment>
<evidence type="ECO:0008006" key="4">
    <source>
        <dbReference type="Google" id="ProtNLM"/>
    </source>
</evidence>
<evidence type="ECO:0000313" key="3">
    <source>
        <dbReference type="Proteomes" id="UP000321379"/>
    </source>
</evidence>
<feature type="transmembrane region" description="Helical" evidence="1">
    <location>
        <begin position="39"/>
        <end position="67"/>
    </location>
</feature>
<organism evidence="2 3">
    <name type="scientific">Lacisediminihabitans profunda</name>
    <dbReference type="NCBI Taxonomy" id="2594790"/>
    <lineage>
        <taxon>Bacteria</taxon>
        <taxon>Bacillati</taxon>
        <taxon>Actinomycetota</taxon>
        <taxon>Actinomycetes</taxon>
        <taxon>Micrococcales</taxon>
        <taxon>Microbacteriaceae</taxon>
        <taxon>Lacisediminihabitans</taxon>
    </lineage>
</organism>
<sequence>MPVIDLIHTTATIIGVLPADISVPPNDTGLPGIEALRTIVGAIMTVGLILSVLALLVAAIVWGFGAHSSNPHLAGRGKTGVLVACGAAALCGGAVTFINFFWNVGQGV</sequence>
<dbReference type="Proteomes" id="UP000321379">
    <property type="component" value="Unassembled WGS sequence"/>
</dbReference>
<keyword evidence="1" id="KW-0472">Membrane</keyword>
<dbReference type="AlphaFoldDB" id="A0A5C8UN81"/>
<keyword evidence="1" id="KW-1133">Transmembrane helix</keyword>
<gene>
    <name evidence="2" type="ORF">FVP33_11730</name>
</gene>
<proteinExistence type="predicted"/>
<dbReference type="InterPro" id="IPR046094">
    <property type="entry name" value="DUF6112"/>
</dbReference>
<dbReference type="EMBL" id="VRMG01000008">
    <property type="protein sequence ID" value="TXN29808.1"/>
    <property type="molecule type" value="Genomic_DNA"/>
</dbReference>
<accession>A0A5C8UN81</accession>
<protein>
    <recommendedName>
        <fullName evidence="4">Integral membrane protein</fullName>
    </recommendedName>
</protein>
<evidence type="ECO:0000256" key="1">
    <source>
        <dbReference type="SAM" id="Phobius"/>
    </source>
</evidence>
<dbReference type="Pfam" id="PF19607">
    <property type="entry name" value="DUF6112"/>
    <property type="match status" value="1"/>
</dbReference>
<keyword evidence="1" id="KW-0812">Transmembrane</keyword>
<dbReference type="RefSeq" id="WP_147783851.1">
    <property type="nucleotide sequence ID" value="NZ_VRMG01000008.1"/>
</dbReference>